<sequence length="134" mass="14125">MPVIMAGIRTAMVLIIGTATLAALIGAGGLGDLILLGIDRNDSSLILIGAIPAALLAILLFDLALRYMQGLSYKKLIISLTIIVIVLLLVIIAPLLAQKGEKVTLAGKLGSEPSVITNMYKILIEKETGRYGRS</sequence>
<evidence type="ECO:0000313" key="7">
    <source>
        <dbReference type="EMBL" id="SUM31940.1"/>
    </source>
</evidence>
<evidence type="ECO:0000256" key="3">
    <source>
        <dbReference type="ARBA" id="ARBA00022692"/>
    </source>
</evidence>
<name>A0A380FDW1_STAGA</name>
<evidence type="ECO:0000313" key="8">
    <source>
        <dbReference type="Proteomes" id="UP000255277"/>
    </source>
</evidence>
<keyword evidence="4 6" id="KW-1133">Transmembrane helix</keyword>
<dbReference type="Proteomes" id="UP000255277">
    <property type="component" value="Unassembled WGS sequence"/>
</dbReference>
<evidence type="ECO:0000256" key="5">
    <source>
        <dbReference type="ARBA" id="ARBA00023136"/>
    </source>
</evidence>
<dbReference type="AlphaFoldDB" id="A0A380FDW1"/>
<feature type="transmembrane region" description="Helical" evidence="6">
    <location>
        <begin position="12"/>
        <end position="38"/>
    </location>
</feature>
<keyword evidence="5 6" id="KW-0472">Membrane</keyword>
<dbReference type="PANTHER" id="PTHR30177">
    <property type="entry name" value="GLYCINE BETAINE/L-PROLINE TRANSPORT SYSTEM PERMEASE PROTEIN PROW"/>
    <property type="match status" value="1"/>
</dbReference>
<feature type="transmembrane region" description="Helical" evidence="6">
    <location>
        <begin position="44"/>
        <end position="65"/>
    </location>
</feature>
<evidence type="ECO:0000256" key="2">
    <source>
        <dbReference type="ARBA" id="ARBA00022448"/>
    </source>
</evidence>
<reference evidence="7 8" key="1">
    <citation type="submission" date="2018-06" db="EMBL/GenBank/DDBJ databases">
        <authorList>
            <consortium name="Pathogen Informatics"/>
            <person name="Doyle S."/>
        </authorList>
    </citation>
    <scope>NUCLEOTIDE SEQUENCE [LARGE SCALE GENOMIC DNA]</scope>
    <source>
        <strain evidence="7 8">NCTC12195</strain>
    </source>
</reference>
<evidence type="ECO:0000256" key="4">
    <source>
        <dbReference type="ARBA" id="ARBA00022989"/>
    </source>
</evidence>
<proteinExistence type="predicted"/>
<accession>A0A380FDW1</accession>
<gene>
    <name evidence="7" type="primary">yehW_2</name>
    <name evidence="7" type="ORF">NCTC12195_01377</name>
</gene>
<evidence type="ECO:0000256" key="1">
    <source>
        <dbReference type="ARBA" id="ARBA00004141"/>
    </source>
</evidence>
<dbReference type="GO" id="GO:0016020">
    <property type="term" value="C:membrane"/>
    <property type="evidence" value="ECO:0007669"/>
    <property type="project" value="UniProtKB-SubCell"/>
</dbReference>
<comment type="subcellular location">
    <subcellularLocation>
        <location evidence="1">Membrane</location>
        <topology evidence="1">Multi-pass membrane protein</topology>
    </subcellularLocation>
</comment>
<protein>
    <submittedName>
        <fullName evidence="7">Glycine/betaine ABC transporter periplasmic protein</fullName>
    </submittedName>
</protein>
<dbReference type="InterPro" id="IPR051204">
    <property type="entry name" value="ABC_transp_perm/SBD"/>
</dbReference>
<dbReference type="InterPro" id="IPR035906">
    <property type="entry name" value="MetI-like_sf"/>
</dbReference>
<dbReference type="PANTHER" id="PTHR30177:SF4">
    <property type="entry name" value="OSMOPROTECTANT IMPORT PERMEASE PROTEIN OSMW"/>
    <property type="match status" value="1"/>
</dbReference>
<dbReference type="SUPFAM" id="SSF161098">
    <property type="entry name" value="MetI-like"/>
    <property type="match status" value="1"/>
</dbReference>
<organism evidence="7 8">
    <name type="scientific">Staphylococcus gallinarum</name>
    <dbReference type="NCBI Taxonomy" id="1293"/>
    <lineage>
        <taxon>Bacteria</taxon>
        <taxon>Bacillati</taxon>
        <taxon>Bacillota</taxon>
        <taxon>Bacilli</taxon>
        <taxon>Bacillales</taxon>
        <taxon>Staphylococcaceae</taxon>
        <taxon>Staphylococcus</taxon>
    </lineage>
</organism>
<keyword evidence="3 6" id="KW-0812">Transmembrane</keyword>
<keyword evidence="2" id="KW-0813">Transport</keyword>
<evidence type="ECO:0000256" key="6">
    <source>
        <dbReference type="SAM" id="Phobius"/>
    </source>
</evidence>
<dbReference type="GO" id="GO:0031460">
    <property type="term" value="P:glycine betaine transport"/>
    <property type="evidence" value="ECO:0007669"/>
    <property type="project" value="TreeGrafter"/>
</dbReference>
<dbReference type="EMBL" id="UHDK01000001">
    <property type="protein sequence ID" value="SUM31940.1"/>
    <property type="molecule type" value="Genomic_DNA"/>
</dbReference>
<feature type="transmembrane region" description="Helical" evidence="6">
    <location>
        <begin position="77"/>
        <end position="97"/>
    </location>
</feature>